<name>A0A0A9H3D9_ARUDO</name>
<accession>A0A0A9H3D9</accession>
<reference evidence="1" key="2">
    <citation type="journal article" date="2015" name="Data Brief">
        <title>Shoot transcriptome of the giant reed, Arundo donax.</title>
        <authorList>
            <person name="Barrero R.A."/>
            <person name="Guerrero F.D."/>
            <person name="Moolhuijzen P."/>
            <person name="Goolsby J.A."/>
            <person name="Tidwell J."/>
            <person name="Bellgard S.E."/>
            <person name="Bellgard M.I."/>
        </authorList>
    </citation>
    <scope>NUCLEOTIDE SEQUENCE</scope>
    <source>
        <tissue evidence="1">Shoot tissue taken approximately 20 cm above the soil surface</tissue>
    </source>
</reference>
<dbReference type="AlphaFoldDB" id="A0A0A9H3D9"/>
<reference evidence="1" key="1">
    <citation type="submission" date="2014-09" db="EMBL/GenBank/DDBJ databases">
        <authorList>
            <person name="Magalhaes I.L.F."/>
            <person name="Oliveira U."/>
            <person name="Santos F.R."/>
            <person name="Vidigal T.H.D.A."/>
            <person name="Brescovit A.D."/>
            <person name="Santos A.J."/>
        </authorList>
    </citation>
    <scope>NUCLEOTIDE SEQUENCE</scope>
    <source>
        <tissue evidence="1">Shoot tissue taken approximately 20 cm above the soil surface</tissue>
    </source>
</reference>
<sequence>MFYQSLTQVLNHQASASCPYVILKAISIQR</sequence>
<protein>
    <submittedName>
        <fullName evidence="1">Uncharacterized protein</fullName>
    </submittedName>
</protein>
<organism evidence="1">
    <name type="scientific">Arundo donax</name>
    <name type="common">Giant reed</name>
    <name type="synonym">Donax arundinaceus</name>
    <dbReference type="NCBI Taxonomy" id="35708"/>
    <lineage>
        <taxon>Eukaryota</taxon>
        <taxon>Viridiplantae</taxon>
        <taxon>Streptophyta</taxon>
        <taxon>Embryophyta</taxon>
        <taxon>Tracheophyta</taxon>
        <taxon>Spermatophyta</taxon>
        <taxon>Magnoliopsida</taxon>
        <taxon>Liliopsida</taxon>
        <taxon>Poales</taxon>
        <taxon>Poaceae</taxon>
        <taxon>PACMAD clade</taxon>
        <taxon>Arundinoideae</taxon>
        <taxon>Arundineae</taxon>
        <taxon>Arundo</taxon>
    </lineage>
</organism>
<dbReference type="EMBL" id="GBRH01168535">
    <property type="protein sequence ID" value="JAE29361.1"/>
    <property type="molecule type" value="Transcribed_RNA"/>
</dbReference>
<proteinExistence type="predicted"/>
<evidence type="ECO:0000313" key="1">
    <source>
        <dbReference type="EMBL" id="JAE29361.1"/>
    </source>
</evidence>